<feature type="transmembrane region" description="Helical" evidence="1">
    <location>
        <begin position="1090"/>
        <end position="1111"/>
    </location>
</feature>
<protein>
    <recommendedName>
        <fullName evidence="4">Transmembrane protein</fullName>
    </recommendedName>
</protein>
<dbReference type="AlphaFoldDB" id="A0A0S4JU22"/>
<proteinExistence type="predicted"/>
<evidence type="ECO:0000313" key="3">
    <source>
        <dbReference type="Proteomes" id="UP000051952"/>
    </source>
</evidence>
<keyword evidence="3" id="KW-1185">Reference proteome</keyword>
<keyword evidence="1" id="KW-1133">Transmembrane helix</keyword>
<reference evidence="3" key="1">
    <citation type="submission" date="2015-09" db="EMBL/GenBank/DDBJ databases">
        <authorList>
            <consortium name="Pathogen Informatics"/>
        </authorList>
    </citation>
    <scope>NUCLEOTIDE SEQUENCE [LARGE SCALE GENOMIC DNA]</scope>
    <source>
        <strain evidence="3">Lake Konstanz</strain>
    </source>
</reference>
<name>A0A0S4JU22_BODSA</name>
<gene>
    <name evidence="2" type="ORF">BSAL_45495c</name>
</gene>
<dbReference type="VEuPathDB" id="TriTrypDB:BSAL_45495c"/>
<evidence type="ECO:0008006" key="4">
    <source>
        <dbReference type="Google" id="ProtNLM"/>
    </source>
</evidence>
<sequence>MPPIILLFTLRLNGNVDLSLDGTLVQAVASPLLRLGGAAVQLTQGQAIFRALQTQQNNSGTPTVITFSITVPYGNTTTTYTLTSPPLLFVRADQIAAPPFTLTFGNYGLFFRAGQVLDLSNDTALPGFTLQLLDVLGNLASTQQAPVSISFVPNGNVAGVSVSPSQLNITGSTDVTLVIHYSGRLSSVAGILKFQSPNTSTLQTGLINLRISDSAVRFMQFDPTKSFFLANNIGNTAVLGTSLPTIVIQVVNNVWEVDTGFQDVVIVATAPGATLAGNAALVINGVATFSDLKFVNSAPESAVITFTATLSVSMVRTLFSGAVSVSKAPIKARHLSFDANSDVQQQSSLYLRSDATDLVVIPLLSVLMLDSGYQPDYSAKGIALTVSIVSSDTAIVPPVLSYPDQQNIMVQQGFGKVQGLTLSVTAAHQTTPFFVRIQDAAGIRPNLDSATILVVPSVTVPSTNLAGRLSLCRSANTTQCGLSLTFAPEPYSFVTAIDGPITATVGALIPEIRVYVNDLAGPLDPVAPFPISTATLYAFTSTSPASESFLSTDAALSGTWSGSYFSFICLKLAVAPSRLIRLYFAFFYNDPVTGALTQVTGIPTIRTAFIGVATDTTGNFAFQFVNGGDSFISYAGEPAQAVVGVALPAIQVQIIDSLGNVDASGTSTSTAPLLLGVTSSGGSATIDALVPFVNGVATISTLRFLAASFNPIITFTIQTTTAYPLLSQTSIVSGPIMLTVSPINAVAIAVQPFDNCDTSSSYVCVDANLQSMTFANLSSVLLRVQVGAIDSANQMATRPITDSTFTVRVSCEQAAFNSAFSTDATAVVGTNIVLNIPPLTTMNTAFRATNVPLYFTICVVSAPDFPALLDSSVVIGPITVTALASSASAAASCAGAASAPVVVLKLYSPLASTTLSYLNTNFLTNLCYIMGVEASRVTIVSPPSLTSGINTDTTRWEGTRLSLQFSDPTPTSSNRDSAATLAAALVALRPDCQAPTLSIASIFYASDEKGCIRATFQAAVAAADTCASQGFYSTCQCFQDNVISPMGVVCSIDVVVGPDFSTMCQRLSNCAQSEIISVCEGALQDNSSQYAWAFGAVFGPIAFGILVYLAVKGIILRRAPVQLHKEDNKRLF</sequence>
<evidence type="ECO:0000256" key="1">
    <source>
        <dbReference type="SAM" id="Phobius"/>
    </source>
</evidence>
<dbReference type="Proteomes" id="UP000051952">
    <property type="component" value="Unassembled WGS sequence"/>
</dbReference>
<accession>A0A0S4JU22</accession>
<evidence type="ECO:0000313" key="2">
    <source>
        <dbReference type="EMBL" id="CUG93900.1"/>
    </source>
</evidence>
<keyword evidence="1" id="KW-0812">Transmembrane</keyword>
<organism evidence="2 3">
    <name type="scientific">Bodo saltans</name>
    <name type="common">Flagellated protozoan</name>
    <dbReference type="NCBI Taxonomy" id="75058"/>
    <lineage>
        <taxon>Eukaryota</taxon>
        <taxon>Discoba</taxon>
        <taxon>Euglenozoa</taxon>
        <taxon>Kinetoplastea</taxon>
        <taxon>Metakinetoplastina</taxon>
        <taxon>Eubodonida</taxon>
        <taxon>Bodonidae</taxon>
        <taxon>Bodo</taxon>
    </lineage>
</organism>
<keyword evidence="1" id="KW-0472">Membrane</keyword>
<dbReference type="EMBL" id="CYKH01002205">
    <property type="protein sequence ID" value="CUG93900.1"/>
    <property type="molecule type" value="Genomic_DNA"/>
</dbReference>